<reference evidence="1 2" key="1">
    <citation type="submission" date="2018-01" db="EMBL/GenBank/DDBJ databases">
        <authorList>
            <person name="Gaut B.S."/>
            <person name="Morton B.R."/>
            <person name="Clegg M.T."/>
            <person name="Duvall M.R."/>
        </authorList>
    </citation>
    <scope>NUCLEOTIDE SEQUENCE [LARGE SCALE GENOMIC DNA]</scope>
    <source>
        <strain evidence="1 2">HR-AV</strain>
    </source>
</reference>
<proteinExistence type="predicted"/>
<dbReference type="Proteomes" id="UP000236893">
    <property type="component" value="Unassembled WGS sequence"/>
</dbReference>
<gene>
    <name evidence="1" type="ORF">C3K47_02480</name>
</gene>
<dbReference type="OrthoDB" id="1341062at2"/>
<dbReference type="EMBL" id="PQVF01000001">
    <property type="protein sequence ID" value="POY39419.1"/>
    <property type="molecule type" value="Genomic_DNA"/>
</dbReference>
<protein>
    <submittedName>
        <fullName evidence="1">Uncharacterized protein</fullName>
    </submittedName>
</protein>
<name>A0A2S5AAW6_9SPHI</name>
<sequence>MKKVIYALILPLVVVSGLVFANREIKNETSKKSVPKPLSAAEMNAELKKWEASPDGIKYKEWEASPEGKKVLTAAAKIRKDISAFTNMEAVVTSLFLPPGSRLGFGVMARINGEDYILSFGPETFDKNFLNFNYEFHQLHSLKVNDKIIIRSRSVSHAPKYSYPIISGDYVERDSKIIYIRVPRKDGC</sequence>
<keyword evidence="2" id="KW-1185">Reference proteome</keyword>
<evidence type="ECO:0000313" key="1">
    <source>
        <dbReference type="EMBL" id="POY39419.1"/>
    </source>
</evidence>
<evidence type="ECO:0000313" key="2">
    <source>
        <dbReference type="Proteomes" id="UP000236893"/>
    </source>
</evidence>
<accession>A0A2S5AAW6</accession>
<comment type="caution">
    <text evidence="1">The sequence shown here is derived from an EMBL/GenBank/DDBJ whole genome shotgun (WGS) entry which is preliminary data.</text>
</comment>
<organism evidence="1 2">
    <name type="scientific">Solitalea longa</name>
    <dbReference type="NCBI Taxonomy" id="2079460"/>
    <lineage>
        <taxon>Bacteria</taxon>
        <taxon>Pseudomonadati</taxon>
        <taxon>Bacteroidota</taxon>
        <taxon>Sphingobacteriia</taxon>
        <taxon>Sphingobacteriales</taxon>
        <taxon>Sphingobacteriaceae</taxon>
        <taxon>Solitalea</taxon>
    </lineage>
</organism>
<dbReference type="AlphaFoldDB" id="A0A2S5AAW6"/>
<dbReference type="RefSeq" id="WP_103787521.1">
    <property type="nucleotide sequence ID" value="NZ_PQVF01000001.1"/>
</dbReference>